<keyword evidence="8 10" id="KW-0206">Cytoskeleton</keyword>
<dbReference type="Gene3D" id="3.30.450.30">
    <property type="entry name" value="Dynein light chain 2a, cytoplasmic"/>
    <property type="match status" value="1"/>
</dbReference>
<keyword evidence="6 10" id="KW-0243">Dynein</keyword>
<dbReference type="SUPFAM" id="SSF103196">
    <property type="entry name" value="Roadblock/LC7 domain"/>
    <property type="match status" value="1"/>
</dbReference>
<evidence type="ECO:0000256" key="8">
    <source>
        <dbReference type="ARBA" id="ARBA00023212"/>
    </source>
</evidence>
<dbReference type="PANTHER" id="PTHR10779">
    <property type="entry name" value="DYNEIN LIGHT CHAIN ROADBLOCK"/>
    <property type="match status" value="1"/>
</dbReference>
<dbReference type="PIRSF" id="PIRSF009998">
    <property type="entry name" value="DLC7"/>
    <property type="match status" value="1"/>
</dbReference>
<evidence type="ECO:0000256" key="4">
    <source>
        <dbReference type="ARBA" id="ARBA00022490"/>
    </source>
</evidence>
<protein>
    <recommendedName>
        <fullName evidence="10">Dynein light chain roadblock</fullName>
    </recommendedName>
</protein>
<reference evidence="13" key="1">
    <citation type="submission" date="2013-03" db="EMBL/GenBank/DDBJ databases">
        <title>The Genome Sequence of Anopheles dirus WRAIR2.</title>
        <authorList>
            <consortium name="The Broad Institute Genomics Platform"/>
            <person name="Neafsey D.E."/>
            <person name="Walton C."/>
            <person name="Walker B."/>
            <person name="Young S.K."/>
            <person name="Zeng Q."/>
            <person name="Gargeya S."/>
            <person name="Fitzgerald M."/>
            <person name="Haas B."/>
            <person name="Abouelleil A."/>
            <person name="Allen A.W."/>
            <person name="Alvarado L."/>
            <person name="Arachchi H.M."/>
            <person name="Berlin A.M."/>
            <person name="Chapman S.B."/>
            <person name="Gainer-Dewar J."/>
            <person name="Goldberg J."/>
            <person name="Griggs A."/>
            <person name="Gujja S."/>
            <person name="Hansen M."/>
            <person name="Howarth C."/>
            <person name="Imamovic A."/>
            <person name="Ireland A."/>
            <person name="Larimer J."/>
            <person name="McCowan C."/>
            <person name="Murphy C."/>
            <person name="Pearson M."/>
            <person name="Poon T.W."/>
            <person name="Priest M."/>
            <person name="Roberts A."/>
            <person name="Saif S."/>
            <person name="Shea T."/>
            <person name="Sisk P."/>
            <person name="Sykes S."/>
            <person name="Wortman J."/>
            <person name="Nusbaum C."/>
            <person name="Birren B."/>
        </authorList>
    </citation>
    <scope>NUCLEOTIDE SEQUENCE [LARGE SCALE GENOMIC DNA]</scope>
    <source>
        <strain evidence="13">WRAIR2</strain>
    </source>
</reference>
<evidence type="ECO:0000256" key="9">
    <source>
        <dbReference type="ARBA" id="ARBA00025362"/>
    </source>
</evidence>
<feature type="domain" description="Roadblock/LAMTOR2" evidence="11">
    <location>
        <begin position="24"/>
        <end position="112"/>
    </location>
</feature>
<dbReference type="AlphaFoldDB" id="A0A182NSS8"/>
<keyword evidence="5 10" id="KW-0493">Microtubule</keyword>
<dbReference type="SMART" id="SM00960">
    <property type="entry name" value="Robl_LC7"/>
    <property type="match status" value="1"/>
</dbReference>
<name>A0A182NSS8_9DIPT</name>
<comment type="subcellular location">
    <subcellularLocation>
        <location evidence="1 10">Cytoplasm</location>
        <location evidence="1 10">Cytoskeleton</location>
    </subcellularLocation>
</comment>
<evidence type="ECO:0000256" key="10">
    <source>
        <dbReference type="PIRNR" id="PIRNR009998"/>
    </source>
</evidence>
<evidence type="ECO:0000256" key="7">
    <source>
        <dbReference type="ARBA" id="ARBA00023175"/>
    </source>
</evidence>
<evidence type="ECO:0000256" key="3">
    <source>
        <dbReference type="ARBA" id="ARBA00022448"/>
    </source>
</evidence>
<keyword evidence="7 10" id="KW-0505">Motor protein</keyword>
<keyword evidence="4 10" id="KW-0963">Cytoplasm</keyword>
<dbReference type="InterPro" id="IPR016561">
    <property type="entry name" value="DYNLRB1/2"/>
</dbReference>
<dbReference type="GO" id="GO:0005868">
    <property type="term" value="C:cytoplasmic dynein complex"/>
    <property type="evidence" value="ECO:0007669"/>
    <property type="project" value="UniProtKB-UniRule"/>
</dbReference>
<dbReference type="Proteomes" id="UP000075884">
    <property type="component" value="Unassembled WGS sequence"/>
</dbReference>
<evidence type="ECO:0000313" key="13">
    <source>
        <dbReference type="Proteomes" id="UP000075884"/>
    </source>
</evidence>
<dbReference type="InterPro" id="IPR004942">
    <property type="entry name" value="Roadblock/LAMTOR2_dom"/>
</dbReference>
<dbReference type="GO" id="GO:0045505">
    <property type="term" value="F:dynein intermediate chain binding"/>
    <property type="evidence" value="ECO:0007669"/>
    <property type="project" value="UniProtKB-UniRule"/>
</dbReference>
<dbReference type="EnsemblMetazoa" id="ADIR010718-RA">
    <property type="protein sequence ID" value="ADIR010718-PA"/>
    <property type="gene ID" value="ADIR010718"/>
</dbReference>
<accession>A0A182NSS8</accession>
<dbReference type="STRING" id="7168.A0A182NSS8"/>
<proteinExistence type="inferred from homology"/>
<sequence>MCTETFNYNFLCFPSYLSYQSQEVEETLKRIQSHKGVVGTIVVNNEGIPVKSTLDNTSTVQYAGLMSQLSDKARSVVRDLDPSNDLSFLRVRSKKHEIMVAPDKDFLLIVIQNPTD</sequence>
<reference evidence="12" key="2">
    <citation type="submission" date="2020-05" db="UniProtKB">
        <authorList>
            <consortium name="EnsemblMetazoa"/>
        </authorList>
    </citation>
    <scope>IDENTIFICATION</scope>
    <source>
        <strain evidence="12">WRAIR2</strain>
    </source>
</reference>
<keyword evidence="3 10" id="KW-0813">Transport</keyword>
<comment type="function">
    <text evidence="9">Acts as one of several non-catalytic accessory components of the cytoplasmic dynein 1 complex that are thought to be involved in linking dynein to cargos and to adapter proteins that regulate dynein function. Cytoplasmic dynein 1 acts as a motor for the intracellular retrograde motility of vesicles and organelles along microtubules.</text>
</comment>
<evidence type="ECO:0000256" key="1">
    <source>
        <dbReference type="ARBA" id="ARBA00004245"/>
    </source>
</evidence>
<comment type="similarity">
    <text evidence="2 10">Belongs to the GAMAD family.</text>
</comment>
<dbReference type="GO" id="GO:0007018">
    <property type="term" value="P:microtubule-based movement"/>
    <property type="evidence" value="ECO:0007669"/>
    <property type="project" value="UniProtKB-UniRule"/>
</dbReference>
<dbReference type="Pfam" id="PF03259">
    <property type="entry name" value="Robl_LC7"/>
    <property type="match status" value="1"/>
</dbReference>
<evidence type="ECO:0000259" key="11">
    <source>
        <dbReference type="SMART" id="SM00960"/>
    </source>
</evidence>
<dbReference type="GO" id="GO:0005874">
    <property type="term" value="C:microtubule"/>
    <property type="evidence" value="ECO:0007669"/>
    <property type="project" value="UniProtKB-UniRule"/>
</dbReference>
<dbReference type="FunFam" id="3.30.450.30:FF:000002">
    <property type="entry name" value="Dynein light chain roadblock"/>
    <property type="match status" value="1"/>
</dbReference>
<keyword evidence="13" id="KW-1185">Reference proteome</keyword>
<evidence type="ECO:0000256" key="6">
    <source>
        <dbReference type="ARBA" id="ARBA00023017"/>
    </source>
</evidence>
<dbReference type="GO" id="GO:0005737">
    <property type="term" value="C:cytoplasm"/>
    <property type="evidence" value="ECO:0007669"/>
    <property type="project" value="UniProtKB-UniRule"/>
</dbReference>
<evidence type="ECO:0000313" key="12">
    <source>
        <dbReference type="EnsemblMetazoa" id="ADIR010718-PA"/>
    </source>
</evidence>
<dbReference type="VEuPathDB" id="VectorBase:ADIR010718"/>
<organism evidence="12 13">
    <name type="scientific">Anopheles dirus</name>
    <dbReference type="NCBI Taxonomy" id="7168"/>
    <lineage>
        <taxon>Eukaryota</taxon>
        <taxon>Metazoa</taxon>
        <taxon>Ecdysozoa</taxon>
        <taxon>Arthropoda</taxon>
        <taxon>Hexapoda</taxon>
        <taxon>Insecta</taxon>
        <taxon>Pterygota</taxon>
        <taxon>Neoptera</taxon>
        <taxon>Endopterygota</taxon>
        <taxon>Diptera</taxon>
        <taxon>Nematocera</taxon>
        <taxon>Culicoidea</taxon>
        <taxon>Culicidae</taxon>
        <taxon>Anophelinae</taxon>
        <taxon>Anopheles</taxon>
    </lineage>
</organism>
<evidence type="ECO:0000256" key="2">
    <source>
        <dbReference type="ARBA" id="ARBA00007191"/>
    </source>
</evidence>
<evidence type="ECO:0000256" key="5">
    <source>
        <dbReference type="ARBA" id="ARBA00022701"/>
    </source>
</evidence>